<protein>
    <recommendedName>
        <fullName evidence="4">Right-handed parallel beta-helix repeat-containing protein</fullName>
    </recommendedName>
</protein>
<proteinExistence type="predicted"/>
<dbReference type="SMART" id="SM00710">
    <property type="entry name" value="PbH1"/>
    <property type="match status" value="8"/>
</dbReference>
<name>A0A955L2G8_9BACT</name>
<sequence length="835" mass="88462">MGSKIVKLSTIFTFVLFIFTVLSFLHKANAAILDVGSGQTYATVAAAHTAANATGDTILIHGVVTEGAQVVLTKSVTIQGATGPGTDIIQDATSLGLADNRLFFVNTANLNLTFQDLTVRYGKEAAQDGGCFNIGGNNTNVTFDNVVIEDCQGNSQAGAIQASSIGQVTITDSTIQNNTSVSYGGAIYAVNTDLVITNSTFDGNTATAFTGGAVFFRSILSEANTMTVTGSLFSNNVTGSAAGGIMYQVDDDDTGTITNSTFSGNQSLNGSGLYMDTDTGTTADLTVNFVTFADNNNSTIYLSDGGANPNLIINNSILDCLGTCYNSSGGSTVTRIYSLASDATMSATGTGNLNSTDPLLSALADNGGPTQTHAIDSTSPAYEAANNTGAPISDQRGKGRFNTYEMGAFEVQDPFLISPAIDSSDNEIVISYYLTDEQQVNSVQMVFDNGTDTVTLTLDESTKDVFVDFTIPSDGDLSGISEITASSDPTIDPNETYTITLTYTDVYGNATSTDITTNFLFDTQEPYVVIVYGSNLDGPAPITTTQIFVGEQPSPSTDITITIEPGTTMDYENFSCADDPGAYDFVCDIDILSSGYFVFKAVDAAGNINELTSPTYSVTPQSGSSSQPIIIDKSAPVISSTKDPNNPNTFIIKVTDDTGINIEDINITPNGILIESFNCNKISNKDYECTLVISDEGDFEILVIDTAGRKTTQLISNKKETVPETISQAPIDTTPQASDLISVQDLPTDLSPKTNLTDNDKTELSDVSVSDKFNVDNLENKDTNENVISPEDTNESITNSTFNSDIVLYLIGTVILVLIFAYLKKTKPLGKYNHD</sequence>
<dbReference type="InterPro" id="IPR011050">
    <property type="entry name" value="Pectin_lyase_fold/virulence"/>
</dbReference>
<evidence type="ECO:0000313" key="3">
    <source>
        <dbReference type="Proteomes" id="UP000775877"/>
    </source>
</evidence>
<keyword evidence="1" id="KW-1133">Transmembrane helix</keyword>
<reference evidence="2" key="1">
    <citation type="submission" date="2020-04" db="EMBL/GenBank/DDBJ databases">
        <authorList>
            <person name="Zhang T."/>
        </authorList>
    </citation>
    <scope>NUCLEOTIDE SEQUENCE</scope>
    <source>
        <strain evidence="2">HKST-UBA13</strain>
    </source>
</reference>
<evidence type="ECO:0000313" key="2">
    <source>
        <dbReference type="EMBL" id="MCA9381685.1"/>
    </source>
</evidence>
<dbReference type="NCBIfam" id="NF041518">
    <property type="entry name" value="choice_anch_Q"/>
    <property type="match status" value="1"/>
</dbReference>
<gene>
    <name evidence="2" type="ORF">KC678_05445</name>
</gene>
<dbReference type="InterPro" id="IPR059226">
    <property type="entry name" value="Choice_anch_Q_dom"/>
</dbReference>
<dbReference type="InterPro" id="IPR006626">
    <property type="entry name" value="PbH1"/>
</dbReference>
<dbReference type="Gene3D" id="2.160.20.10">
    <property type="entry name" value="Single-stranded right-handed beta-helix, Pectin lyase-like"/>
    <property type="match status" value="1"/>
</dbReference>
<keyword evidence="1" id="KW-0812">Transmembrane</keyword>
<evidence type="ECO:0000256" key="1">
    <source>
        <dbReference type="SAM" id="Phobius"/>
    </source>
</evidence>
<evidence type="ECO:0008006" key="4">
    <source>
        <dbReference type="Google" id="ProtNLM"/>
    </source>
</evidence>
<dbReference type="Proteomes" id="UP000775877">
    <property type="component" value="Unassembled WGS sequence"/>
</dbReference>
<dbReference type="EMBL" id="JAGQLJ010000157">
    <property type="protein sequence ID" value="MCA9381685.1"/>
    <property type="molecule type" value="Genomic_DNA"/>
</dbReference>
<comment type="caution">
    <text evidence="2">The sequence shown here is derived from an EMBL/GenBank/DDBJ whole genome shotgun (WGS) entry which is preliminary data.</text>
</comment>
<dbReference type="SUPFAM" id="SSF51126">
    <property type="entry name" value="Pectin lyase-like"/>
    <property type="match status" value="1"/>
</dbReference>
<keyword evidence="1" id="KW-0472">Membrane</keyword>
<feature type="transmembrane region" description="Helical" evidence="1">
    <location>
        <begin position="806"/>
        <end position="823"/>
    </location>
</feature>
<dbReference type="InterPro" id="IPR012334">
    <property type="entry name" value="Pectin_lyas_fold"/>
</dbReference>
<dbReference type="AlphaFoldDB" id="A0A955L2G8"/>
<organism evidence="2 3">
    <name type="scientific">Candidatus Dojkabacteria bacterium</name>
    <dbReference type="NCBI Taxonomy" id="2099670"/>
    <lineage>
        <taxon>Bacteria</taxon>
        <taxon>Candidatus Dojkabacteria</taxon>
    </lineage>
</organism>
<accession>A0A955L2G8</accession>
<reference evidence="2" key="2">
    <citation type="journal article" date="2021" name="Microbiome">
        <title>Successional dynamics and alternative stable states in a saline activated sludge microbial community over 9 years.</title>
        <authorList>
            <person name="Wang Y."/>
            <person name="Ye J."/>
            <person name="Ju F."/>
            <person name="Liu L."/>
            <person name="Boyd J.A."/>
            <person name="Deng Y."/>
            <person name="Parks D.H."/>
            <person name="Jiang X."/>
            <person name="Yin X."/>
            <person name="Woodcroft B.J."/>
            <person name="Tyson G.W."/>
            <person name="Hugenholtz P."/>
            <person name="Polz M.F."/>
            <person name="Zhang T."/>
        </authorList>
    </citation>
    <scope>NUCLEOTIDE SEQUENCE</scope>
    <source>
        <strain evidence="2">HKST-UBA13</strain>
    </source>
</reference>